<accession>A0A4R2LH91</accession>
<sequence>MKRSIKFDLFPKKVNGVLVECRPIRMRVSYAGNRVDIRVGYSIEAAKWNVKEGRVKAGAKNRYKQTAGEINKAILACEERIEGIFTRFELLEKRNPSPAELKQAFDEETGRKEAEPEETENGITFYSAYAEFMETMGRLNDWTKATYTKFNSLRRHLEAFNPNLTFGEINEETLQEFITSLHKANLRNTTISKNMSFLRWFLRWAYHKGYNPSTIHETFKPKFKGADGNAKEIIYLEWEELIKLYNFKFPSNKPSLPAVRDVFCFCCFTGLRYSDVAKLKRSDVRPNHINVVTQKTVDGLIIELNEYSRAILDKYANIPLPKNLALPVISNVKMNEHLKTMGEVAGLDEPQRIVYFKGSQRYEEVYPKYALLTTHCGRRTFIVNALRLGVPSEVIMKWTGHSDYKAMKPYIKIVDKLKVSEMDKFNKFGKEETEGEK</sequence>
<dbReference type="InterPro" id="IPR011010">
    <property type="entry name" value="DNA_brk_join_enz"/>
</dbReference>
<keyword evidence="2 4" id="KW-0238">DNA-binding</keyword>
<dbReference type="PROSITE" id="PS51900">
    <property type="entry name" value="CB"/>
    <property type="match status" value="1"/>
</dbReference>
<dbReference type="InterPro" id="IPR035386">
    <property type="entry name" value="Arm-DNA-bind_5"/>
</dbReference>
<evidence type="ECO:0000256" key="2">
    <source>
        <dbReference type="ARBA" id="ARBA00023125"/>
    </source>
</evidence>
<dbReference type="GO" id="GO:0003677">
    <property type="term" value="F:DNA binding"/>
    <property type="evidence" value="ECO:0007669"/>
    <property type="project" value="UniProtKB-UniRule"/>
</dbReference>
<dbReference type="InterPro" id="IPR025269">
    <property type="entry name" value="SAM-like_dom"/>
</dbReference>
<evidence type="ECO:0000259" key="5">
    <source>
        <dbReference type="PROSITE" id="PS51900"/>
    </source>
</evidence>
<dbReference type="InterPro" id="IPR013762">
    <property type="entry name" value="Integrase-like_cat_sf"/>
</dbReference>
<dbReference type="EMBL" id="SLXB01000040">
    <property type="protein sequence ID" value="TCO86785.1"/>
    <property type="molecule type" value="Genomic_DNA"/>
</dbReference>
<dbReference type="Gene3D" id="1.10.150.130">
    <property type="match status" value="1"/>
</dbReference>
<name>A0A4R2LH91_9BACE</name>
<proteinExistence type="predicted"/>
<dbReference type="CDD" id="cd01185">
    <property type="entry name" value="INTN1_C_like"/>
    <property type="match status" value="1"/>
</dbReference>
<dbReference type="AlphaFoldDB" id="A0A4R2LH91"/>
<gene>
    <name evidence="6" type="ORF">EV202_1409</name>
</gene>
<dbReference type="Pfam" id="PF13102">
    <property type="entry name" value="Phage_int_SAM_5"/>
    <property type="match status" value="1"/>
</dbReference>
<dbReference type="Proteomes" id="UP000295600">
    <property type="component" value="Unassembled WGS sequence"/>
</dbReference>
<comment type="caution">
    <text evidence="6">The sequence shown here is derived from an EMBL/GenBank/DDBJ whole genome shotgun (WGS) entry which is preliminary data.</text>
</comment>
<dbReference type="PANTHER" id="PTHR30349:SF64">
    <property type="entry name" value="PROPHAGE INTEGRASE INTD-RELATED"/>
    <property type="match status" value="1"/>
</dbReference>
<organism evidence="6 7">
    <name type="scientific">Prevotella heparinolytica</name>
    <dbReference type="NCBI Taxonomy" id="28113"/>
    <lineage>
        <taxon>Bacteria</taxon>
        <taxon>Pseudomonadati</taxon>
        <taxon>Bacteroidota</taxon>
        <taxon>Bacteroidia</taxon>
        <taxon>Bacteroidales</taxon>
        <taxon>Bacteroidaceae</taxon>
        <taxon>Bacteroides</taxon>
    </lineage>
</organism>
<protein>
    <submittedName>
        <fullName evidence="6">Site-specific recombinase XerD</fullName>
    </submittedName>
</protein>
<dbReference type="GO" id="GO:0006310">
    <property type="term" value="P:DNA recombination"/>
    <property type="evidence" value="ECO:0007669"/>
    <property type="project" value="UniProtKB-KW"/>
</dbReference>
<evidence type="ECO:0000256" key="1">
    <source>
        <dbReference type="ARBA" id="ARBA00022908"/>
    </source>
</evidence>
<dbReference type="PANTHER" id="PTHR30349">
    <property type="entry name" value="PHAGE INTEGRASE-RELATED"/>
    <property type="match status" value="1"/>
</dbReference>
<feature type="domain" description="Core-binding (CB)" evidence="5">
    <location>
        <begin position="133"/>
        <end position="206"/>
    </location>
</feature>
<keyword evidence="1" id="KW-0229">DNA integration</keyword>
<keyword evidence="3" id="KW-0233">DNA recombination</keyword>
<dbReference type="Pfam" id="PF17293">
    <property type="entry name" value="Arm-DNA-bind_5"/>
    <property type="match status" value="1"/>
</dbReference>
<dbReference type="SUPFAM" id="SSF56349">
    <property type="entry name" value="DNA breaking-rejoining enzymes"/>
    <property type="match status" value="1"/>
</dbReference>
<evidence type="ECO:0000313" key="7">
    <source>
        <dbReference type="Proteomes" id="UP000295600"/>
    </source>
</evidence>
<evidence type="ECO:0000313" key="6">
    <source>
        <dbReference type="EMBL" id="TCO86785.1"/>
    </source>
</evidence>
<dbReference type="Gene3D" id="1.10.443.10">
    <property type="entry name" value="Intergrase catalytic core"/>
    <property type="match status" value="1"/>
</dbReference>
<reference evidence="6 7" key="1">
    <citation type="submission" date="2019-03" db="EMBL/GenBank/DDBJ databases">
        <title>Genomic Encyclopedia of Type Strains, Phase IV (KMG-IV): sequencing the most valuable type-strain genomes for metagenomic binning, comparative biology and taxonomic classification.</title>
        <authorList>
            <person name="Goeker M."/>
        </authorList>
    </citation>
    <scope>NUCLEOTIDE SEQUENCE [LARGE SCALE GENOMIC DNA]</scope>
    <source>
        <strain evidence="6 7">DSM 23917</strain>
    </source>
</reference>
<dbReference type="InterPro" id="IPR010998">
    <property type="entry name" value="Integrase_recombinase_N"/>
</dbReference>
<dbReference type="InterPro" id="IPR044068">
    <property type="entry name" value="CB"/>
</dbReference>
<dbReference type="InterPro" id="IPR050090">
    <property type="entry name" value="Tyrosine_recombinase_XerCD"/>
</dbReference>
<dbReference type="GO" id="GO:0015074">
    <property type="term" value="P:DNA integration"/>
    <property type="evidence" value="ECO:0007669"/>
    <property type="project" value="UniProtKB-KW"/>
</dbReference>
<evidence type="ECO:0000256" key="3">
    <source>
        <dbReference type="ARBA" id="ARBA00023172"/>
    </source>
</evidence>
<evidence type="ECO:0000256" key="4">
    <source>
        <dbReference type="PROSITE-ProRule" id="PRU01248"/>
    </source>
</evidence>